<protein>
    <submittedName>
        <fullName evidence="4">DNA-binding response regulator</fullName>
    </submittedName>
</protein>
<dbReference type="InterPro" id="IPR007492">
    <property type="entry name" value="LytTR_DNA-bd_dom"/>
</dbReference>
<dbReference type="Gene3D" id="3.40.50.2300">
    <property type="match status" value="1"/>
</dbReference>
<dbReference type="RefSeq" id="WP_102755316.1">
    <property type="nucleotide sequence ID" value="NZ_CP025791.1"/>
</dbReference>
<dbReference type="Pfam" id="PF00072">
    <property type="entry name" value="Response_reg"/>
    <property type="match status" value="1"/>
</dbReference>
<reference evidence="4 5" key="1">
    <citation type="submission" date="2018-01" db="EMBL/GenBank/DDBJ databases">
        <title>Complete genome sequence of Flavivirga eckloniae ECD14 isolated from seaweed Ecklonia cava.</title>
        <authorList>
            <person name="Lee J.H."/>
            <person name="Baik K.S."/>
            <person name="Seong C.N."/>
        </authorList>
    </citation>
    <scope>NUCLEOTIDE SEQUENCE [LARGE SCALE GENOMIC DNA]</scope>
    <source>
        <strain evidence="4 5">ECD14</strain>
    </source>
</reference>
<dbReference type="KEGG" id="fek:C1H87_08050"/>
<dbReference type="PANTHER" id="PTHR37299">
    <property type="entry name" value="TRANSCRIPTIONAL REGULATOR-RELATED"/>
    <property type="match status" value="1"/>
</dbReference>
<dbReference type="InterPro" id="IPR046947">
    <property type="entry name" value="LytR-like"/>
</dbReference>
<accession>A0A2K9PNL1</accession>
<dbReference type="SMART" id="SM00850">
    <property type="entry name" value="LytTR"/>
    <property type="match status" value="1"/>
</dbReference>
<keyword evidence="1" id="KW-0597">Phosphoprotein</keyword>
<dbReference type="Gene3D" id="2.40.50.1020">
    <property type="entry name" value="LytTr DNA-binding domain"/>
    <property type="match status" value="1"/>
</dbReference>
<evidence type="ECO:0000259" key="3">
    <source>
        <dbReference type="PROSITE" id="PS50930"/>
    </source>
</evidence>
<sequence>MVIKSIIIDDEVHNLENLNGLLKENCPDVEVLAMESSVEAGIEAIKKLQPDLVFLDIEMPTKNGFDLLESIGEVNFEVIFVTAYSKYFLQAIKSCALDYIMKPVSIKELKDAVSRVARVVSDKKENQKLKVLVENLSSINQPKKIALPTAEELYFVLIDDIVRCKGENNYTMFYLTNGDSILVSRTLKEWDDMLSSHQFIRTHQSHLINSIHVKSFVKKDGGYILMNDGSIVNVSKHKKEQTLSKLAYLK</sequence>
<gene>
    <name evidence="4" type="ORF">C1H87_08050</name>
</gene>
<dbReference type="SMART" id="SM00448">
    <property type="entry name" value="REC"/>
    <property type="match status" value="1"/>
</dbReference>
<keyword evidence="4" id="KW-0238">DNA-binding</keyword>
<dbReference type="InterPro" id="IPR001789">
    <property type="entry name" value="Sig_transdc_resp-reg_receiver"/>
</dbReference>
<evidence type="ECO:0000256" key="1">
    <source>
        <dbReference type="PROSITE-ProRule" id="PRU00169"/>
    </source>
</evidence>
<name>A0A2K9PNL1_9FLAO</name>
<evidence type="ECO:0000313" key="5">
    <source>
        <dbReference type="Proteomes" id="UP000235826"/>
    </source>
</evidence>
<dbReference type="PANTHER" id="PTHR37299:SF1">
    <property type="entry name" value="STAGE 0 SPORULATION PROTEIN A HOMOLOG"/>
    <property type="match status" value="1"/>
</dbReference>
<dbReference type="GO" id="GO:0003677">
    <property type="term" value="F:DNA binding"/>
    <property type="evidence" value="ECO:0007669"/>
    <property type="project" value="UniProtKB-KW"/>
</dbReference>
<feature type="modified residue" description="4-aspartylphosphate" evidence="1">
    <location>
        <position position="56"/>
    </location>
</feature>
<dbReference type="PROSITE" id="PS50930">
    <property type="entry name" value="HTH_LYTTR"/>
    <property type="match status" value="1"/>
</dbReference>
<dbReference type="PROSITE" id="PS50110">
    <property type="entry name" value="RESPONSE_REGULATORY"/>
    <property type="match status" value="1"/>
</dbReference>
<proteinExistence type="predicted"/>
<evidence type="ECO:0000313" key="4">
    <source>
        <dbReference type="EMBL" id="AUP78661.1"/>
    </source>
</evidence>
<dbReference type="AlphaFoldDB" id="A0A2K9PNL1"/>
<keyword evidence="5" id="KW-1185">Reference proteome</keyword>
<feature type="domain" description="HTH LytTR-type" evidence="3">
    <location>
        <begin position="145"/>
        <end position="250"/>
    </location>
</feature>
<feature type="domain" description="Response regulatory" evidence="2">
    <location>
        <begin position="4"/>
        <end position="117"/>
    </location>
</feature>
<dbReference type="Pfam" id="PF04397">
    <property type="entry name" value="LytTR"/>
    <property type="match status" value="1"/>
</dbReference>
<dbReference type="EMBL" id="CP025791">
    <property type="protein sequence ID" value="AUP78661.1"/>
    <property type="molecule type" value="Genomic_DNA"/>
</dbReference>
<dbReference type="OrthoDB" id="2168082at2"/>
<dbReference type="GO" id="GO:0000156">
    <property type="term" value="F:phosphorelay response regulator activity"/>
    <property type="evidence" value="ECO:0007669"/>
    <property type="project" value="InterPro"/>
</dbReference>
<evidence type="ECO:0000259" key="2">
    <source>
        <dbReference type="PROSITE" id="PS50110"/>
    </source>
</evidence>
<dbReference type="SUPFAM" id="SSF52172">
    <property type="entry name" value="CheY-like"/>
    <property type="match status" value="1"/>
</dbReference>
<organism evidence="4 5">
    <name type="scientific">Flavivirga eckloniae</name>
    <dbReference type="NCBI Taxonomy" id="1803846"/>
    <lineage>
        <taxon>Bacteria</taxon>
        <taxon>Pseudomonadati</taxon>
        <taxon>Bacteroidota</taxon>
        <taxon>Flavobacteriia</taxon>
        <taxon>Flavobacteriales</taxon>
        <taxon>Flavobacteriaceae</taxon>
        <taxon>Flavivirga</taxon>
    </lineage>
</organism>
<dbReference type="InterPro" id="IPR011006">
    <property type="entry name" value="CheY-like_superfamily"/>
</dbReference>
<dbReference type="Proteomes" id="UP000235826">
    <property type="component" value="Chromosome"/>
</dbReference>